<dbReference type="GeneID" id="16993438"/>
<dbReference type="OrthoDB" id="10266750at2759"/>
<dbReference type="HOGENOM" id="CLU_1157852_0_0_1"/>
<dbReference type="InterPro" id="IPR050563">
    <property type="entry name" value="4-hydroxybenzoyl-CoA_TE"/>
</dbReference>
<dbReference type="InterPro" id="IPR029069">
    <property type="entry name" value="HotDog_dom_sf"/>
</dbReference>
<dbReference type="PANTHER" id="PTHR31793:SF37">
    <property type="entry name" value="ACYL-COA THIOESTER HYDROLASE YBGC"/>
    <property type="match status" value="1"/>
</dbReference>
<dbReference type="Pfam" id="PF13279">
    <property type="entry name" value="4HBT_2"/>
    <property type="match status" value="1"/>
</dbReference>
<dbReference type="GO" id="GO:0047617">
    <property type="term" value="F:fatty acyl-CoA hydrolase activity"/>
    <property type="evidence" value="ECO:0007669"/>
    <property type="project" value="TreeGrafter"/>
</dbReference>
<dbReference type="KEGG" id="cme:CYME_CMH111C"/>
<dbReference type="RefSeq" id="XP_005536076.1">
    <property type="nucleotide sequence ID" value="XM_005536019.1"/>
</dbReference>
<dbReference type="Gene3D" id="3.10.129.10">
    <property type="entry name" value="Hotdog Thioesterase"/>
    <property type="match status" value="1"/>
</dbReference>
<proteinExistence type="predicted"/>
<reference evidence="2 3" key="2">
    <citation type="journal article" date="2007" name="BMC Biol.">
        <title>A 100%-complete sequence reveals unusually simple genomic features in the hot-spring red alga Cyanidioschyzon merolae.</title>
        <authorList>
            <person name="Nozaki H."/>
            <person name="Takano H."/>
            <person name="Misumi O."/>
            <person name="Terasawa K."/>
            <person name="Matsuzaki M."/>
            <person name="Maruyama S."/>
            <person name="Nishida K."/>
            <person name="Yagisawa F."/>
            <person name="Yoshida Y."/>
            <person name="Fujiwara T."/>
            <person name="Takio S."/>
            <person name="Tamura K."/>
            <person name="Chung S.J."/>
            <person name="Nakamura S."/>
            <person name="Kuroiwa H."/>
            <person name="Tanaka K."/>
            <person name="Sato N."/>
            <person name="Kuroiwa T."/>
        </authorList>
    </citation>
    <scope>NUCLEOTIDE SEQUENCE [LARGE SCALE GENOMIC DNA]</scope>
    <source>
        <strain evidence="2 3">10D</strain>
    </source>
</reference>
<evidence type="ECO:0000313" key="2">
    <source>
        <dbReference type="EMBL" id="BAM79790.1"/>
    </source>
</evidence>
<dbReference type="PANTHER" id="PTHR31793">
    <property type="entry name" value="4-HYDROXYBENZOYL-COA THIOESTERASE FAMILY MEMBER"/>
    <property type="match status" value="1"/>
</dbReference>
<dbReference type="Gramene" id="CMH111CT">
    <property type="protein sequence ID" value="CMH111CT"/>
    <property type="gene ID" value="CMH111C"/>
</dbReference>
<keyword evidence="1" id="KW-0378">Hydrolase</keyword>
<reference evidence="2 3" key="1">
    <citation type="journal article" date="2004" name="Nature">
        <title>Genome sequence of the ultrasmall unicellular red alga Cyanidioschyzon merolae 10D.</title>
        <authorList>
            <person name="Matsuzaki M."/>
            <person name="Misumi O."/>
            <person name="Shin-i T."/>
            <person name="Maruyama S."/>
            <person name="Takahara M."/>
            <person name="Miyagishima S."/>
            <person name="Mori T."/>
            <person name="Nishida K."/>
            <person name="Yagisawa F."/>
            <person name="Nishida K."/>
            <person name="Yoshida Y."/>
            <person name="Nishimura Y."/>
            <person name="Nakao S."/>
            <person name="Kobayashi T."/>
            <person name="Momoyama Y."/>
            <person name="Higashiyama T."/>
            <person name="Minoda A."/>
            <person name="Sano M."/>
            <person name="Nomoto H."/>
            <person name="Oishi K."/>
            <person name="Hayashi H."/>
            <person name="Ohta F."/>
            <person name="Nishizaka S."/>
            <person name="Haga S."/>
            <person name="Miura S."/>
            <person name="Morishita T."/>
            <person name="Kabeya Y."/>
            <person name="Terasawa K."/>
            <person name="Suzuki Y."/>
            <person name="Ishii Y."/>
            <person name="Asakawa S."/>
            <person name="Takano H."/>
            <person name="Ohta N."/>
            <person name="Kuroiwa H."/>
            <person name="Tanaka K."/>
            <person name="Shimizu N."/>
            <person name="Sugano S."/>
            <person name="Sato N."/>
            <person name="Nozaki H."/>
            <person name="Ogasawara N."/>
            <person name="Kohara Y."/>
            <person name="Kuroiwa T."/>
        </authorList>
    </citation>
    <scope>NUCLEOTIDE SEQUENCE [LARGE SCALE GENOMIC DNA]</scope>
    <source>
        <strain evidence="2 3">10D</strain>
    </source>
</reference>
<organism evidence="2 3">
    <name type="scientific">Cyanidioschyzon merolae (strain NIES-3377 / 10D)</name>
    <name type="common">Unicellular red alga</name>
    <dbReference type="NCBI Taxonomy" id="280699"/>
    <lineage>
        <taxon>Eukaryota</taxon>
        <taxon>Rhodophyta</taxon>
        <taxon>Bangiophyceae</taxon>
        <taxon>Cyanidiales</taxon>
        <taxon>Cyanidiaceae</taxon>
        <taxon>Cyanidioschyzon</taxon>
    </lineage>
</organism>
<name>M1V4Z7_CYAM1</name>
<dbReference type="InterPro" id="IPR008272">
    <property type="entry name" value="HB-CoA_thioesterase_AS"/>
</dbReference>
<dbReference type="CDD" id="cd00586">
    <property type="entry name" value="4HBT"/>
    <property type="match status" value="1"/>
</dbReference>
<keyword evidence="3" id="KW-1185">Reference proteome</keyword>
<gene>
    <name evidence="2" type="ORF">CYME_CMH111C</name>
</gene>
<dbReference type="EMBL" id="AP006490">
    <property type="protein sequence ID" value="BAM79790.1"/>
    <property type="molecule type" value="Genomic_DNA"/>
</dbReference>
<evidence type="ECO:0000313" key="3">
    <source>
        <dbReference type="Proteomes" id="UP000007014"/>
    </source>
</evidence>
<evidence type="ECO:0000256" key="1">
    <source>
        <dbReference type="ARBA" id="ARBA00022801"/>
    </source>
</evidence>
<dbReference type="PROSITE" id="PS01328">
    <property type="entry name" value="4HBCOA_THIOESTERASE"/>
    <property type="match status" value="1"/>
</dbReference>
<dbReference type="Proteomes" id="UP000007014">
    <property type="component" value="Chromosome 8"/>
</dbReference>
<dbReference type="SUPFAM" id="SSF54637">
    <property type="entry name" value="Thioesterase/thiol ester dehydrase-isomerase"/>
    <property type="match status" value="1"/>
</dbReference>
<accession>M1V4Z7</accession>
<dbReference type="AlphaFoldDB" id="M1V4Z7"/>
<sequence length="240" mass="27714">MFVSGCKFWWCSLTDARARSTTEWSMPVRWRASTSERTRSRTSAGDLNAIERRRFFTPVWSFRTAVTSCMALDETTPTQRERRESSGAHRLDGWFALRKRVLPRDTDYAGVVWHGRYVDWLEEARVEFLAARGFTYEQLVRECQCETPVIQLSLSYKRPVRFGEVADVLLRVCPRQRTSVRIIFECRIVAAAATVVLPENEQTPVGTVYVDGRVELTIVDRNTGRVLRKLPPQLEKSLYG</sequence>
<protein>
    <submittedName>
        <fullName evidence="2">Similar to 4-hydroxybenzoyl-CoA thioesterase</fullName>
    </submittedName>
</protein>